<dbReference type="EMBL" id="SRLD01000008">
    <property type="protein sequence ID" value="TGE18056.1"/>
    <property type="molecule type" value="Genomic_DNA"/>
</dbReference>
<feature type="chain" id="PRO_5021297891" description="Metallo-beta-lactamase domain-containing protein" evidence="1">
    <location>
        <begin position="23"/>
        <end position="485"/>
    </location>
</feature>
<keyword evidence="1" id="KW-0732">Signal</keyword>
<comment type="caution">
    <text evidence="2">The sequence shown here is derived from an EMBL/GenBank/DDBJ whole genome shotgun (WGS) entry which is preliminary data.</text>
</comment>
<gene>
    <name evidence="2" type="ORF">E5J99_05840</name>
</gene>
<evidence type="ECO:0000313" key="2">
    <source>
        <dbReference type="EMBL" id="TGE18056.1"/>
    </source>
</evidence>
<accession>A0A4Z0PP09</accession>
<dbReference type="AlphaFoldDB" id="A0A4Z0PP09"/>
<evidence type="ECO:0000313" key="3">
    <source>
        <dbReference type="Proteomes" id="UP000297739"/>
    </source>
</evidence>
<dbReference type="InterPro" id="IPR036866">
    <property type="entry name" value="RibonucZ/Hydroxyglut_hydro"/>
</dbReference>
<organism evidence="2 3">
    <name type="scientific">Hymenobacter elongatus</name>
    <dbReference type="NCBI Taxonomy" id="877208"/>
    <lineage>
        <taxon>Bacteria</taxon>
        <taxon>Pseudomonadati</taxon>
        <taxon>Bacteroidota</taxon>
        <taxon>Cytophagia</taxon>
        <taxon>Cytophagales</taxon>
        <taxon>Hymenobacteraceae</taxon>
        <taxon>Hymenobacter</taxon>
    </lineage>
</organism>
<protein>
    <recommendedName>
        <fullName evidence="4">Metallo-beta-lactamase domain-containing protein</fullName>
    </recommendedName>
</protein>
<reference evidence="2 3" key="1">
    <citation type="submission" date="2019-04" db="EMBL/GenBank/DDBJ databases">
        <authorList>
            <person name="Feng G."/>
            <person name="Zhang J."/>
            <person name="Zhu H."/>
        </authorList>
    </citation>
    <scope>NUCLEOTIDE SEQUENCE [LARGE SCALE GENOMIC DNA]</scope>
    <source>
        <strain evidence="2 3">JCM 17223</strain>
    </source>
</reference>
<dbReference type="PANTHER" id="PTHR42951">
    <property type="entry name" value="METALLO-BETA-LACTAMASE DOMAIN-CONTAINING"/>
    <property type="match status" value="1"/>
</dbReference>
<dbReference type="SUPFAM" id="SSF56281">
    <property type="entry name" value="Metallo-hydrolase/oxidoreductase"/>
    <property type="match status" value="1"/>
</dbReference>
<dbReference type="Gene3D" id="3.60.15.10">
    <property type="entry name" value="Ribonuclease Z/Hydroxyacylglutathione hydrolase-like"/>
    <property type="match status" value="1"/>
</dbReference>
<keyword evidence="3" id="KW-1185">Reference proteome</keyword>
<dbReference type="PANTHER" id="PTHR42951:SF20">
    <property type="entry name" value="BETA LACTAMASE"/>
    <property type="match status" value="1"/>
</dbReference>
<dbReference type="RefSeq" id="WP_135496787.1">
    <property type="nucleotide sequence ID" value="NZ_SRLD01000008.1"/>
</dbReference>
<evidence type="ECO:0000256" key="1">
    <source>
        <dbReference type="SAM" id="SignalP"/>
    </source>
</evidence>
<proteinExistence type="predicted"/>
<dbReference type="OrthoDB" id="1273797at2"/>
<dbReference type="InterPro" id="IPR050855">
    <property type="entry name" value="NDM-1-like"/>
</dbReference>
<name>A0A4Z0PP09_9BACT</name>
<sequence length="485" mass="53893">MQIPSKLVCLCVLLWLPIWVCAAPTNYLQQCWRKQGQALQGGYVSFSFQEKANELEHSLYPWQQTSYAKQGSVAMNAENFLKHDSLTQGSRTLSSKTQLSPSELLFLDYGDKDLFAVTPDLFAGQLVHSARYSPLLLLHYFVRQQVAATAPAATEFAVYQTQVQGSRVTLFIRKASQLLDRAEILSHDDLFGDVLTTCTYGNYESIGKVSVPTTVAISKLNGKLQDAVLISGLRVVAQSAPLLQRPAGYQMPAPPAAPAPVVQHYRPNIHLLELKHTDDRVMVVEFQDFLLVAEAPLNSQNGESILAAARQIAPGKPVRYFVFGHYHPHYLGGLRPFVQQGATVLCGPGDEAYVRYLAAAPHTLRPDSQQRAPRPLQLEEIATSKTITDGQFTMQIYFIGNASAHTNDYLIYYFPSEKLLFEDDLVWIKREGGSKKASARQAGLYKAVKALNLDVETVIQSWPVADYGVKTIIPFADIEQSMQVK</sequence>
<evidence type="ECO:0008006" key="4">
    <source>
        <dbReference type="Google" id="ProtNLM"/>
    </source>
</evidence>
<dbReference type="Proteomes" id="UP000297739">
    <property type="component" value="Unassembled WGS sequence"/>
</dbReference>
<feature type="signal peptide" evidence="1">
    <location>
        <begin position="1"/>
        <end position="22"/>
    </location>
</feature>